<dbReference type="InterPro" id="IPR027417">
    <property type="entry name" value="P-loop_NTPase"/>
</dbReference>
<evidence type="ECO:0000259" key="3">
    <source>
        <dbReference type="PROSITE" id="PS50893"/>
    </source>
</evidence>
<dbReference type="KEGG" id="rue:DT065_10555"/>
<dbReference type="PANTHER" id="PTHR43158:SF2">
    <property type="entry name" value="SKFA PEPTIDE EXPORT ATP-BINDING PROTEIN SKFE"/>
    <property type="match status" value="1"/>
</dbReference>
<dbReference type="InterPro" id="IPR017871">
    <property type="entry name" value="ABC_transporter-like_CS"/>
</dbReference>
<reference evidence="4 5" key="1">
    <citation type="journal article" date="2018" name="J. Microbiol.">
        <title>Salicibibacter kimchii gen. nov., sp. nov., a moderately halophilic and alkalitolerant bacterium in the family Bacillaceae, isolated from kimchi.</title>
        <authorList>
            <person name="Jang J.Y."/>
            <person name="Oh Y.J."/>
            <person name="Lim S.K."/>
            <person name="Park H.K."/>
            <person name="Lee C."/>
            <person name="Kim J.Y."/>
            <person name="Lee M.A."/>
            <person name="Choi H.J."/>
        </authorList>
    </citation>
    <scope>NUCLEOTIDE SEQUENCE [LARGE SCALE GENOMIC DNA]</scope>
    <source>
        <strain evidence="4 5">NKC1-1</strain>
    </source>
</reference>
<evidence type="ECO:0000313" key="4">
    <source>
        <dbReference type="EMBL" id="AXF56417.1"/>
    </source>
</evidence>
<dbReference type="SUPFAM" id="SSF52540">
    <property type="entry name" value="P-loop containing nucleoside triphosphate hydrolases"/>
    <property type="match status" value="1"/>
</dbReference>
<dbReference type="Gene3D" id="3.40.50.300">
    <property type="entry name" value="P-loop containing nucleotide triphosphate hydrolases"/>
    <property type="match status" value="1"/>
</dbReference>
<dbReference type="GO" id="GO:0005524">
    <property type="term" value="F:ATP binding"/>
    <property type="evidence" value="ECO:0007669"/>
    <property type="project" value="UniProtKB-KW"/>
</dbReference>
<proteinExistence type="predicted"/>
<dbReference type="OrthoDB" id="9789994at2"/>
<dbReference type="EMBL" id="CP031092">
    <property type="protein sequence ID" value="AXF56417.1"/>
    <property type="molecule type" value="Genomic_DNA"/>
</dbReference>
<dbReference type="Proteomes" id="UP000252100">
    <property type="component" value="Chromosome"/>
</dbReference>
<protein>
    <submittedName>
        <fullName evidence="4">ATP-binding cassette domain-containing protein</fullName>
    </submittedName>
</protein>
<dbReference type="PANTHER" id="PTHR43158">
    <property type="entry name" value="SKFA PEPTIDE EXPORT ATP-BINDING PROTEIN SKFE"/>
    <property type="match status" value="1"/>
</dbReference>
<dbReference type="InterPro" id="IPR003593">
    <property type="entry name" value="AAA+_ATPase"/>
</dbReference>
<accession>A0A345BZN6</accession>
<dbReference type="AlphaFoldDB" id="A0A345BZN6"/>
<keyword evidence="5" id="KW-1185">Reference proteome</keyword>
<sequence>METMLIDIEHLTLKRDKHILKDINWQVRRGEHWAMLGMNGAGKTALLNVICGYEFPTKGTVRVLGETFGHYPWQELRKKIGWVSFSFSEKMHDQLQNIGLEVVLSGKFASIGLHEYPADEDMAKAKGIMNDLGVGYLEKQPYAHMSQGEKQRMLIGRALMAEPDILLLDEPCNGLDFFAKAQLLHTVEQLAERRETTIIYVTHQVDEILPVFKQTLLIRNGEVFDVGRTDELLTSEKLSEFCRAPVRMQHKNGHYSLEVEEQQ</sequence>
<feature type="domain" description="ABC transporter" evidence="3">
    <location>
        <begin position="3"/>
        <end position="245"/>
    </location>
</feature>
<evidence type="ECO:0000313" key="5">
    <source>
        <dbReference type="Proteomes" id="UP000252100"/>
    </source>
</evidence>
<dbReference type="InterPro" id="IPR003439">
    <property type="entry name" value="ABC_transporter-like_ATP-bd"/>
</dbReference>
<organism evidence="4 5">
    <name type="scientific">Salicibibacter kimchii</name>
    <dbReference type="NCBI Taxonomy" id="2099786"/>
    <lineage>
        <taxon>Bacteria</taxon>
        <taxon>Bacillati</taxon>
        <taxon>Bacillota</taxon>
        <taxon>Bacilli</taxon>
        <taxon>Bacillales</taxon>
        <taxon>Bacillaceae</taxon>
        <taxon>Salicibibacter</taxon>
    </lineage>
</organism>
<keyword evidence="1" id="KW-0547">Nucleotide-binding</keyword>
<dbReference type="SMART" id="SM00382">
    <property type="entry name" value="AAA"/>
    <property type="match status" value="1"/>
</dbReference>
<evidence type="ECO:0000256" key="2">
    <source>
        <dbReference type="ARBA" id="ARBA00022840"/>
    </source>
</evidence>
<dbReference type="PROSITE" id="PS00211">
    <property type="entry name" value="ABC_TRANSPORTER_1"/>
    <property type="match status" value="1"/>
</dbReference>
<gene>
    <name evidence="4" type="ORF">DT065_10555</name>
</gene>
<name>A0A345BZN6_9BACI</name>
<evidence type="ECO:0000256" key="1">
    <source>
        <dbReference type="ARBA" id="ARBA00022741"/>
    </source>
</evidence>
<keyword evidence="2 4" id="KW-0067">ATP-binding</keyword>
<dbReference type="Pfam" id="PF00005">
    <property type="entry name" value="ABC_tran"/>
    <property type="match status" value="1"/>
</dbReference>
<dbReference type="PROSITE" id="PS50893">
    <property type="entry name" value="ABC_TRANSPORTER_2"/>
    <property type="match status" value="1"/>
</dbReference>
<dbReference type="GO" id="GO:0016887">
    <property type="term" value="F:ATP hydrolysis activity"/>
    <property type="evidence" value="ECO:0007669"/>
    <property type="project" value="InterPro"/>
</dbReference>